<dbReference type="Pfam" id="PF14527">
    <property type="entry name" value="LAGLIDADG_WhiA"/>
    <property type="match status" value="1"/>
</dbReference>
<sequence>MSFSVTTKNELARIISTKRCCNISELAAIIRMSGTIQLMGFEKLNLKISTENPAIARKIFKLLKLCFNIHTEIMVKKNRNLKKNNSYILLITSDMGAKDVLKEVGILDDSKNFVINNKIPDYIFNDNNCKKAYIRGAFLGGGSISDPEKTYHIEFVTNNEEFSVSLKELINSLSFNSKIVVRKNNYVIYLKESEQISDLLNIIGAHKALLHLENVKIVKEMRNNVNRIVNCETANLSKTVNAAIRQIKNIEYIKNTVGLDALPRNLKEIAHLRIEYEDLSLKELGEMLNPPIGKSGVNHRLRKIEKIAEDLKKGRVGSYDKKRV</sequence>
<dbReference type="GO" id="GO:0043937">
    <property type="term" value="P:regulation of sporulation"/>
    <property type="evidence" value="ECO:0007669"/>
    <property type="project" value="InterPro"/>
</dbReference>
<dbReference type="Gene3D" id="3.10.28.10">
    <property type="entry name" value="Homing endonucleases"/>
    <property type="match status" value="1"/>
</dbReference>
<feature type="domain" description="DOD-type homing endonuclease" evidence="5">
    <location>
        <begin position="88"/>
        <end position="175"/>
    </location>
</feature>
<comment type="similarity">
    <text evidence="4">Belongs to the WhiA family.</text>
</comment>
<name>A0A1M5QUT9_9FIRM</name>
<protein>
    <recommendedName>
        <fullName evidence="4">Probable cell division protein WhiA</fullName>
    </recommendedName>
</protein>
<dbReference type="STRING" id="1123350.SAMN02744040_01120"/>
<evidence type="ECO:0000313" key="7">
    <source>
        <dbReference type="Proteomes" id="UP000242520"/>
    </source>
</evidence>
<dbReference type="GO" id="GO:0003677">
    <property type="term" value="F:DNA binding"/>
    <property type="evidence" value="ECO:0007669"/>
    <property type="project" value="UniProtKB-UniRule"/>
</dbReference>
<keyword evidence="7" id="KW-1185">Reference proteome</keyword>
<dbReference type="GO" id="GO:0004519">
    <property type="term" value="F:endonuclease activity"/>
    <property type="evidence" value="ECO:0007669"/>
    <property type="project" value="InterPro"/>
</dbReference>
<keyword evidence="3 4" id="KW-0131">Cell cycle</keyword>
<dbReference type="Pfam" id="PF10298">
    <property type="entry name" value="WhiA_N"/>
    <property type="match status" value="1"/>
</dbReference>
<organism evidence="6 7">
    <name type="scientific">Tepidibacter thalassicus DSM 15285</name>
    <dbReference type="NCBI Taxonomy" id="1123350"/>
    <lineage>
        <taxon>Bacteria</taxon>
        <taxon>Bacillati</taxon>
        <taxon>Bacillota</taxon>
        <taxon>Clostridia</taxon>
        <taxon>Peptostreptococcales</taxon>
        <taxon>Peptostreptococcaceae</taxon>
        <taxon>Tepidibacter</taxon>
    </lineage>
</organism>
<dbReference type="PROSITE" id="PS50819">
    <property type="entry name" value="INTEIN_ENDONUCLEASE"/>
    <property type="match status" value="1"/>
</dbReference>
<dbReference type="PANTHER" id="PTHR37307:SF1">
    <property type="entry name" value="CELL DIVISION PROTEIN WHIA-RELATED"/>
    <property type="match status" value="1"/>
</dbReference>
<evidence type="ECO:0000256" key="4">
    <source>
        <dbReference type="HAMAP-Rule" id="MF_01420"/>
    </source>
</evidence>
<dbReference type="NCBIfam" id="TIGR00647">
    <property type="entry name" value="DNA_bind_WhiA"/>
    <property type="match status" value="1"/>
</dbReference>
<gene>
    <name evidence="4" type="primary">whiA</name>
    <name evidence="6" type="ORF">SAMN02744040_01120</name>
</gene>
<reference evidence="7" key="1">
    <citation type="submission" date="2016-11" db="EMBL/GenBank/DDBJ databases">
        <authorList>
            <person name="Varghese N."/>
            <person name="Submissions S."/>
        </authorList>
    </citation>
    <scope>NUCLEOTIDE SEQUENCE [LARGE SCALE GENOMIC DNA]</scope>
    <source>
        <strain evidence="7">DSM 15285</strain>
    </source>
</reference>
<dbReference type="InterPro" id="IPR003802">
    <property type="entry name" value="Sporulation_regulator_WhiA"/>
</dbReference>
<dbReference type="SUPFAM" id="SSF55608">
    <property type="entry name" value="Homing endonucleases"/>
    <property type="match status" value="1"/>
</dbReference>
<accession>A0A1M5QUT9</accession>
<evidence type="ECO:0000259" key="5">
    <source>
        <dbReference type="PROSITE" id="PS50819"/>
    </source>
</evidence>
<dbReference type="InterPro" id="IPR004042">
    <property type="entry name" value="Intein_endonuc_central"/>
</dbReference>
<evidence type="ECO:0000256" key="2">
    <source>
        <dbReference type="ARBA" id="ARBA00023125"/>
    </source>
</evidence>
<dbReference type="InterPro" id="IPR027434">
    <property type="entry name" value="Homing_endonucl"/>
</dbReference>
<dbReference type="RefSeq" id="WP_072724469.1">
    <property type="nucleotide sequence ID" value="NZ_FQXH01000009.1"/>
</dbReference>
<dbReference type="InterPro" id="IPR039518">
    <property type="entry name" value="WhiA_LAGLIDADG_dom"/>
</dbReference>
<evidence type="ECO:0000313" key="6">
    <source>
        <dbReference type="EMBL" id="SHH17927.1"/>
    </source>
</evidence>
<dbReference type="EMBL" id="FQXH01000009">
    <property type="protein sequence ID" value="SHH17927.1"/>
    <property type="molecule type" value="Genomic_DNA"/>
</dbReference>
<dbReference type="OrthoDB" id="401278at2"/>
<dbReference type="PANTHER" id="PTHR37307">
    <property type="entry name" value="CELL DIVISION PROTEIN WHIA-RELATED"/>
    <property type="match status" value="1"/>
</dbReference>
<dbReference type="HAMAP" id="MF_01420">
    <property type="entry name" value="HTH_type_WhiA"/>
    <property type="match status" value="1"/>
</dbReference>
<dbReference type="Proteomes" id="UP000242520">
    <property type="component" value="Unassembled WGS sequence"/>
</dbReference>
<dbReference type="InterPro" id="IPR018478">
    <property type="entry name" value="Sporu_reg_WhiA_N_dom"/>
</dbReference>
<evidence type="ECO:0000256" key="3">
    <source>
        <dbReference type="ARBA" id="ARBA00023306"/>
    </source>
</evidence>
<dbReference type="Pfam" id="PF02650">
    <property type="entry name" value="HTH_WhiA"/>
    <property type="match status" value="1"/>
</dbReference>
<proteinExistence type="inferred from homology"/>
<dbReference type="AlphaFoldDB" id="A0A1M5QUT9"/>
<comment type="function">
    <text evidence="4">Involved in cell division and chromosome segregation.</text>
</comment>
<dbReference type="GO" id="GO:0051301">
    <property type="term" value="P:cell division"/>
    <property type="evidence" value="ECO:0007669"/>
    <property type="project" value="UniProtKB-UniRule"/>
</dbReference>
<keyword evidence="2 4" id="KW-0238">DNA-binding</keyword>
<evidence type="ECO:0000256" key="1">
    <source>
        <dbReference type="ARBA" id="ARBA00022618"/>
    </source>
</evidence>
<keyword evidence="1 4" id="KW-0132">Cell division</keyword>
<dbReference type="InterPro" id="IPR023054">
    <property type="entry name" value="Sporulation_regulator_WhiA_C"/>
</dbReference>